<dbReference type="RefSeq" id="WP_377603446.1">
    <property type="nucleotide sequence ID" value="NZ_JBHUME010000008.1"/>
</dbReference>
<evidence type="ECO:0000313" key="1">
    <source>
        <dbReference type="EMBL" id="MFD2613451.1"/>
    </source>
</evidence>
<gene>
    <name evidence="1" type="ORF">ACFSUF_13550</name>
</gene>
<dbReference type="EMBL" id="JBHUME010000008">
    <property type="protein sequence ID" value="MFD2613451.1"/>
    <property type="molecule type" value="Genomic_DNA"/>
</dbReference>
<reference evidence="2" key="1">
    <citation type="journal article" date="2019" name="Int. J. Syst. Evol. Microbiol.">
        <title>The Global Catalogue of Microorganisms (GCM) 10K type strain sequencing project: providing services to taxonomists for standard genome sequencing and annotation.</title>
        <authorList>
            <consortium name="The Broad Institute Genomics Platform"/>
            <consortium name="The Broad Institute Genome Sequencing Center for Infectious Disease"/>
            <person name="Wu L."/>
            <person name="Ma J."/>
        </authorList>
    </citation>
    <scope>NUCLEOTIDE SEQUENCE [LARGE SCALE GENOMIC DNA]</scope>
    <source>
        <strain evidence="2">KCTC 3950</strain>
    </source>
</reference>
<keyword evidence="2" id="KW-1185">Reference proteome</keyword>
<evidence type="ECO:0000313" key="2">
    <source>
        <dbReference type="Proteomes" id="UP001597541"/>
    </source>
</evidence>
<accession>A0ABW5PDN1</accession>
<protein>
    <submittedName>
        <fullName evidence="1">Uncharacterized protein</fullName>
    </submittedName>
</protein>
<dbReference type="Proteomes" id="UP001597541">
    <property type="component" value="Unassembled WGS sequence"/>
</dbReference>
<name>A0ABW5PDN1_9BACL</name>
<comment type="caution">
    <text evidence="1">The sequence shown here is derived from an EMBL/GenBank/DDBJ whole genome shotgun (WGS) entry which is preliminary data.</text>
</comment>
<proteinExistence type="predicted"/>
<sequence length="96" mass="11488">MKPNRKIKKHITIKINYQTVKILKYKEETHQDNFTGETYGTIELITKIDNEVFHNKTVTIELENKNVIYAKWITRFSQPGLLRYKYRIQSEAKSLN</sequence>
<organism evidence="1 2">
    <name type="scientific">Paenibacillus gansuensis</name>
    <dbReference type="NCBI Taxonomy" id="306542"/>
    <lineage>
        <taxon>Bacteria</taxon>
        <taxon>Bacillati</taxon>
        <taxon>Bacillota</taxon>
        <taxon>Bacilli</taxon>
        <taxon>Bacillales</taxon>
        <taxon>Paenibacillaceae</taxon>
        <taxon>Paenibacillus</taxon>
    </lineage>
</organism>